<accession>A0ABV1IQ12</accession>
<evidence type="ECO:0008006" key="4">
    <source>
        <dbReference type="Google" id="ProtNLM"/>
    </source>
</evidence>
<sequence length="180" mass="19349">MKMFKKLMAVALVGVMALSMLTGCAVSDAIAEDKAEKALENAYKTATGETVNFKSLKVDSSVTSPVKTDIKNGTIQLKDDEVYAATVKSGDKFYTVVVVTEPKSATKIENWKHPAANVLSAAIAKGKTDQTDGIHLEGTTNKTAKVNVTVDLEGKDKTDNSKKDTYAMFVFAANDKAYNK</sequence>
<keyword evidence="3" id="KW-1185">Reference proteome</keyword>
<reference evidence="2 3" key="1">
    <citation type="submission" date="2024-04" db="EMBL/GenBank/DDBJ databases">
        <title>Human intestinal bacterial collection.</title>
        <authorList>
            <person name="Pauvert C."/>
            <person name="Hitch T.C.A."/>
            <person name="Clavel T."/>
        </authorList>
    </citation>
    <scope>NUCLEOTIDE SEQUENCE [LARGE SCALE GENOMIC DNA]</scope>
    <source>
        <strain evidence="2 3">CLA-AA-H236</strain>
    </source>
</reference>
<dbReference type="EMBL" id="JBBNIB010000150">
    <property type="protein sequence ID" value="MEQ2688922.1"/>
    <property type="molecule type" value="Genomic_DNA"/>
</dbReference>
<protein>
    <recommendedName>
        <fullName evidence="4">Lipoprotein</fullName>
    </recommendedName>
</protein>
<dbReference type="RefSeq" id="WP_227623556.1">
    <property type="nucleotide sequence ID" value="NZ_JBBNIB010000150.1"/>
</dbReference>
<proteinExistence type="predicted"/>
<keyword evidence="1" id="KW-0732">Signal</keyword>
<dbReference type="Proteomes" id="UP001439984">
    <property type="component" value="Unassembled WGS sequence"/>
</dbReference>
<name>A0ABV1IQ12_9FIRM</name>
<evidence type="ECO:0000313" key="3">
    <source>
        <dbReference type="Proteomes" id="UP001439984"/>
    </source>
</evidence>
<evidence type="ECO:0000313" key="2">
    <source>
        <dbReference type="EMBL" id="MEQ2688922.1"/>
    </source>
</evidence>
<gene>
    <name evidence="2" type="ORF">AAAU72_12200</name>
</gene>
<feature type="signal peptide" evidence="1">
    <location>
        <begin position="1"/>
        <end position="24"/>
    </location>
</feature>
<comment type="caution">
    <text evidence="2">The sequence shown here is derived from an EMBL/GenBank/DDBJ whole genome shotgun (WGS) entry which is preliminary data.</text>
</comment>
<dbReference type="PROSITE" id="PS51257">
    <property type="entry name" value="PROKAR_LIPOPROTEIN"/>
    <property type="match status" value="1"/>
</dbReference>
<evidence type="ECO:0000256" key="1">
    <source>
        <dbReference type="SAM" id="SignalP"/>
    </source>
</evidence>
<feature type="chain" id="PRO_5046749875" description="Lipoprotein" evidence="1">
    <location>
        <begin position="25"/>
        <end position="180"/>
    </location>
</feature>
<organism evidence="2 3">
    <name type="scientific">Faecalibacterium longum</name>
    <dbReference type="NCBI Taxonomy" id="1851428"/>
    <lineage>
        <taxon>Bacteria</taxon>
        <taxon>Bacillati</taxon>
        <taxon>Bacillota</taxon>
        <taxon>Clostridia</taxon>
        <taxon>Eubacteriales</taxon>
        <taxon>Oscillospiraceae</taxon>
        <taxon>Faecalibacterium</taxon>
    </lineage>
</organism>